<dbReference type="InterPro" id="IPR020846">
    <property type="entry name" value="MFS_dom"/>
</dbReference>
<dbReference type="InterPro" id="IPR051788">
    <property type="entry name" value="MFS_Transporter"/>
</dbReference>
<evidence type="ECO:0000256" key="4">
    <source>
        <dbReference type="ARBA" id="ARBA00022692"/>
    </source>
</evidence>
<dbReference type="Gene3D" id="1.20.1250.20">
    <property type="entry name" value="MFS general substrate transporter like domains"/>
    <property type="match status" value="2"/>
</dbReference>
<keyword evidence="3" id="KW-0813">Transport</keyword>
<feature type="transmembrane region" description="Helical" evidence="7">
    <location>
        <begin position="247"/>
        <end position="264"/>
    </location>
</feature>
<feature type="transmembrane region" description="Helical" evidence="7">
    <location>
        <begin position="361"/>
        <end position="383"/>
    </location>
</feature>
<feature type="transmembrane region" description="Helical" evidence="7">
    <location>
        <begin position="334"/>
        <end position="355"/>
    </location>
</feature>
<feature type="domain" description="Major facilitator superfamily (MFS) profile" evidence="8">
    <location>
        <begin position="6"/>
        <end position="385"/>
    </location>
</feature>
<keyword evidence="6 7" id="KW-0472">Membrane</keyword>
<dbReference type="InterPro" id="IPR011701">
    <property type="entry name" value="MFS"/>
</dbReference>
<feature type="transmembrane region" description="Helical" evidence="7">
    <location>
        <begin position="72"/>
        <end position="92"/>
    </location>
</feature>
<accession>A0A9D0ZK55</accession>
<feature type="transmembrane region" description="Helical" evidence="7">
    <location>
        <begin position="140"/>
        <end position="159"/>
    </location>
</feature>
<proteinExistence type="inferred from homology"/>
<gene>
    <name evidence="9" type="ORF">IAA52_02840</name>
</gene>
<dbReference type="GO" id="GO:0005886">
    <property type="term" value="C:plasma membrane"/>
    <property type="evidence" value="ECO:0007669"/>
    <property type="project" value="UniProtKB-SubCell"/>
</dbReference>
<reference evidence="9" key="2">
    <citation type="journal article" date="2021" name="PeerJ">
        <title>Extensive microbial diversity within the chicken gut microbiome revealed by metagenomics and culture.</title>
        <authorList>
            <person name="Gilroy R."/>
            <person name="Ravi A."/>
            <person name="Getino M."/>
            <person name="Pursley I."/>
            <person name="Horton D.L."/>
            <person name="Alikhan N.F."/>
            <person name="Baker D."/>
            <person name="Gharbi K."/>
            <person name="Hall N."/>
            <person name="Watson M."/>
            <person name="Adriaenssens E.M."/>
            <person name="Foster-Nyarko E."/>
            <person name="Jarju S."/>
            <person name="Secka A."/>
            <person name="Antonio M."/>
            <person name="Oren A."/>
            <person name="Chaudhuri R.R."/>
            <person name="La Ragione R."/>
            <person name="Hildebrand F."/>
            <person name="Pallen M.J."/>
        </authorList>
    </citation>
    <scope>NUCLEOTIDE SEQUENCE</scope>
    <source>
        <strain evidence="9">ChiSjej6B24-2974</strain>
    </source>
</reference>
<keyword evidence="5 7" id="KW-1133">Transmembrane helix</keyword>
<evidence type="ECO:0000256" key="7">
    <source>
        <dbReference type="SAM" id="Phobius"/>
    </source>
</evidence>
<comment type="subcellular location">
    <subcellularLocation>
        <location evidence="1">Cell membrane</location>
        <topology evidence="1">Multi-pass membrane protein</topology>
    </subcellularLocation>
</comment>
<sequence length="385" mass="40822">MTYRHTLYASYLGYVTQAICNNLPPLLFVTFNERFGVTLGQLGLLVSINFAIQMLVDLLSARYVDRIGHRRAVVLAQGMSTAGLLLLGVLPYVLENAFIAILIPIAIGAVGGGLLEVLVSPIVEGLPGEHKEKAMSLLHSFYCWGHVAVVLLSTAYFALAGVENWRYLPLIWAILPFANAFLYAKVPMQPPLAEHERMPLKTLFSKKVFWLFLLMMVCAGASEQAMSQWSSLFAERGLSVGKAMGDLLGPCAFAALMGLARLLYGLLGDKLNVRRAMALSAALCVGCYVLAANAPHPLLGLLGCALTGFSVGLMWPGTFSIVARAYPQGGTAMFAILALAGDVGCAAGPGLVGLVSGGAGLSAGLMVACIFPVLMLVSALVSARR</sequence>
<feature type="transmembrane region" description="Helical" evidence="7">
    <location>
        <begin position="98"/>
        <end position="119"/>
    </location>
</feature>
<dbReference type="PROSITE" id="PS50850">
    <property type="entry name" value="MFS"/>
    <property type="match status" value="1"/>
</dbReference>
<evidence type="ECO:0000256" key="6">
    <source>
        <dbReference type="ARBA" id="ARBA00023136"/>
    </source>
</evidence>
<dbReference type="PANTHER" id="PTHR23514">
    <property type="entry name" value="BYPASS OF STOP CODON PROTEIN 6"/>
    <property type="match status" value="1"/>
</dbReference>
<evidence type="ECO:0000256" key="1">
    <source>
        <dbReference type="ARBA" id="ARBA00004651"/>
    </source>
</evidence>
<evidence type="ECO:0000256" key="3">
    <source>
        <dbReference type="ARBA" id="ARBA00022448"/>
    </source>
</evidence>
<feature type="transmembrane region" description="Helical" evidence="7">
    <location>
        <begin position="276"/>
        <end position="294"/>
    </location>
</feature>
<dbReference type="GO" id="GO:0022857">
    <property type="term" value="F:transmembrane transporter activity"/>
    <property type="evidence" value="ECO:0007669"/>
    <property type="project" value="InterPro"/>
</dbReference>
<feature type="transmembrane region" description="Helical" evidence="7">
    <location>
        <begin position="300"/>
        <end position="322"/>
    </location>
</feature>
<evidence type="ECO:0000313" key="9">
    <source>
        <dbReference type="EMBL" id="HIQ82020.1"/>
    </source>
</evidence>
<dbReference type="PANTHER" id="PTHR23514:SF3">
    <property type="entry name" value="BYPASS OF STOP CODON PROTEIN 6"/>
    <property type="match status" value="1"/>
</dbReference>
<dbReference type="SUPFAM" id="SSF103473">
    <property type="entry name" value="MFS general substrate transporter"/>
    <property type="match status" value="1"/>
</dbReference>
<comment type="caution">
    <text evidence="9">The sequence shown here is derived from an EMBL/GenBank/DDBJ whole genome shotgun (WGS) entry which is preliminary data.</text>
</comment>
<evidence type="ECO:0000256" key="5">
    <source>
        <dbReference type="ARBA" id="ARBA00022989"/>
    </source>
</evidence>
<feature type="transmembrane region" description="Helical" evidence="7">
    <location>
        <begin position="207"/>
        <end position="227"/>
    </location>
</feature>
<comment type="similarity">
    <text evidence="2">Belongs to the major facilitator superfamily.</text>
</comment>
<dbReference type="Proteomes" id="UP000824260">
    <property type="component" value="Unassembled WGS sequence"/>
</dbReference>
<keyword evidence="4 7" id="KW-0812">Transmembrane</keyword>
<reference evidence="9" key="1">
    <citation type="submission" date="2020-10" db="EMBL/GenBank/DDBJ databases">
        <authorList>
            <person name="Gilroy R."/>
        </authorList>
    </citation>
    <scope>NUCLEOTIDE SEQUENCE</scope>
    <source>
        <strain evidence="9">ChiSjej6B24-2974</strain>
    </source>
</reference>
<evidence type="ECO:0000313" key="10">
    <source>
        <dbReference type="Proteomes" id="UP000824260"/>
    </source>
</evidence>
<name>A0A9D0ZK55_9FIRM</name>
<feature type="transmembrane region" description="Helical" evidence="7">
    <location>
        <begin position="35"/>
        <end position="60"/>
    </location>
</feature>
<evidence type="ECO:0000259" key="8">
    <source>
        <dbReference type="PROSITE" id="PS50850"/>
    </source>
</evidence>
<dbReference type="EMBL" id="DVFZ01000032">
    <property type="protein sequence ID" value="HIQ82020.1"/>
    <property type="molecule type" value="Genomic_DNA"/>
</dbReference>
<protein>
    <submittedName>
        <fullName evidence="9">MFS transporter</fullName>
    </submittedName>
</protein>
<dbReference type="AlphaFoldDB" id="A0A9D0ZK55"/>
<dbReference type="Pfam" id="PF07690">
    <property type="entry name" value="MFS_1"/>
    <property type="match status" value="1"/>
</dbReference>
<evidence type="ECO:0000256" key="2">
    <source>
        <dbReference type="ARBA" id="ARBA00008335"/>
    </source>
</evidence>
<dbReference type="InterPro" id="IPR036259">
    <property type="entry name" value="MFS_trans_sf"/>
</dbReference>
<organism evidence="9 10">
    <name type="scientific">Candidatus Pullichristensenella stercorigallinarum</name>
    <dbReference type="NCBI Taxonomy" id="2840909"/>
    <lineage>
        <taxon>Bacteria</taxon>
        <taxon>Bacillati</taxon>
        <taxon>Bacillota</taxon>
        <taxon>Clostridia</taxon>
        <taxon>Candidatus Pullichristensenella</taxon>
    </lineage>
</organism>
<feature type="transmembrane region" description="Helical" evidence="7">
    <location>
        <begin position="165"/>
        <end position="186"/>
    </location>
</feature>